<evidence type="ECO:0000256" key="1">
    <source>
        <dbReference type="ARBA" id="ARBA00022490"/>
    </source>
</evidence>
<feature type="region of interest" description="Disordered" evidence="5">
    <location>
        <begin position="1"/>
        <end position="376"/>
    </location>
</feature>
<keyword evidence="7" id="KW-1185">Reference proteome</keyword>
<dbReference type="SUPFAM" id="SSF46785">
    <property type="entry name" value="Winged helix' DNA-binding domain"/>
    <property type="match status" value="2"/>
</dbReference>
<feature type="compositionally biased region" description="Basic and acidic residues" evidence="5">
    <location>
        <begin position="77"/>
        <end position="106"/>
    </location>
</feature>
<evidence type="ECO:0000313" key="6">
    <source>
        <dbReference type="EMBL" id="GIE14101.1"/>
    </source>
</evidence>
<dbReference type="InterPro" id="IPR005234">
    <property type="entry name" value="ScpB_csome_segregation"/>
</dbReference>
<dbReference type="AlphaFoldDB" id="A0A919MBX7"/>
<evidence type="ECO:0000256" key="4">
    <source>
        <dbReference type="ARBA" id="ARBA00023306"/>
    </source>
</evidence>
<evidence type="ECO:0000256" key="5">
    <source>
        <dbReference type="SAM" id="MobiDB-lite"/>
    </source>
</evidence>
<dbReference type="NCBIfam" id="TIGR00281">
    <property type="entry name" value="SMC-Scp complex subunit ScpB"/>
    <property type="match status" value="1"/>
</dbReference>
<feature type="compositionally biased region" description="Acidic residues" evidence="5">
    <location>
        <begin position="253"/>
        <end position="268"/>
    </location>
</feature>
<accession>A0A919MBX7</accession>
<gene>
    <name evidence="6" type="ORF">Afe05nite_59410</name>
</gene>
<feature type="compositionally biased region" description="Low complexity" evidence="5">
    <location>
        <begin position="293"/>
        <end position="305"/>
    </location>
</feature>
<keyword evidence="4" id="KW-0131">Cell cycle</keyword>
<dbReference type="InterPro" id="IPR036388">
    <property type="entry name" value="WH-like_DNA-bd_sf"/>
</dbReference>
<keyword evidence="3" id="KW-0159">Chromosome partition</keyword>
<feature type="compositionally biased region" description="Acidic residues" evidence="5">
    <location>
        <begin position="115"/>
        <end position="137"/>
    </location>
</feature>
<keyword evidence="2" id="KW-0132">Cell division</keyword>
<dbReference type="Pfam" id="PF04079">
    <property type="entry name" value="SMC_ScpB"/>
    <property type="match status" value="1"/>
</dbReference>
<evidence type="ECO:0008006" key="8">
    <source>
        <dbReference type="Google" id="ProtNLM"/>
    </source>
</evidence>
<feature type="compositionally biased region" description="Acidic residues" evidence="5">
    <location>
        <begin position="155"/>
        <end position="164"/>
    </location>
</feature>
<evidence type="ECO:0000256" key="2">
    <source>
        <dbReference type="ARBA" id="ARBA00022618"/>
    </source>
</evidence>
<dbReference type="EMBL" id="BOMM01000052">
    <property type="protein sequence ID" value="GIE14101.1"/>
    <property type="molecule type" value="Genomic_DNA"/>
</dbReference>
<dbReference type="GO" id="GO:0051301">
    <property type="term" value="P:cell division"/>
    <property type="evidence" value="ECO:0007669"/>
    <property type="project" value="UniProtKB-KW"/>
</dbReference>
<comment type="caution">
    <text evidence="6">The sequence shown here is derived from an EMBL/GenBank/DDBJ whole genome shotgun (WGS) entry which is preliminary data.</text>
</comment>
<dbReference type="Proteomes" id="UP000598174">
    <property type="component" value="Unassembled WGS sequence"/>
</dbReference>
<evidence type="ECO:0000256" key="3">
    <source>
        <dbReference type="ARBA" id="ARBA00022829"/>
    </source>
</evidence>
<keyword evidence="1" id="KW-0963">Cytoplasm</keyword>
<dbReference type="InterPro" id="IPR036390">
    <property type="entry name" value="WH_DNA-bd_sf"/>
</dbReference>
<protein>
    <recommendedName>
        <fullName evidence="8">Segregation and condensation protein B</fullName>
    </recommendedName>
</protein>
<dbReference type="Gene3D" id="1.10.10.10">
    <property type="entry name" value="Winged helix-like DNA-binding domain superfamily/Winged helix DNA-binding domain"/>
    <property type="match status" value="2"/>
</dbReference>
<dbReference type="GO" id="GO:0051304">
    <property type="term" value="P:chromosome separation"/>
    <property type="evidence" value="ECO:0007669"/>
    <property type="project" value="InterPro"/>
</dbReference>
<organism evidence="6 7">
    <name type="scientific">Paractinoplanes ferrugineus</name>
    <dbReference type="NCBI Taxonomy" id="113564"/>
    <lineage>
        <taxon>Bacteria</taxon>
        <taxon>Bacillati</taxon>
        <taxon>Actinomycetota</taxon>
        <taxon>Actinomycetes</taxon>
        <taxon>Micromonosporales</taxon>
        <taxon>Micromonosporaceae</taxon>
        <taxon>Paractinoplanes</taxon>
    </lineage>
</organism>
<proteinExistence type="predicted"/>
<sequence>MSNDERPESLEAQAAAWVPPWERQQRPPDRAYQAAAEAEARRGDPDPESPDPESPDPESPQAEAHQVAVAPAEAPEAEARRAEGRGAEAPRAEVHGSEVHGSEAHGVEAGGDSGAADDEELSEAGLSDDDDDFDEAFEGANPPGYNEGGGSGPASDDDLEEGALGDEPPVSVDAPVDADIDDPVPAEAELGPDIDLPGAIEYAAENADDDLDGVPADAPLLPDGDDAGSMFDAAADDDVSDDEDVDIPVSDDPAADDDSAAAADEDDPTTAADEGASSEEDDPAATDSGGGDPAPADGDDGPAAASVGHGPATAGDEGDAVSVGGLAGSGGEAAGGGGVGGAQLTTQPAAGAGQEAGRALAGAAVPEQGRRRRGGDVAVGGVAERTAGNAEVVDLPDLTDEAELAAALEAILLVVDEPVAEMQLAQILEQPTERVGALLENISARYTGAGHGFDLRRAAGGWRLYTRPEYAAYVERFVLDGQSVRLTQAALETLAVVAYKQPVTRSRISAIRGVNCDGVMRTLATRGLIEECGVEGETGAYLYRTTDLFLEKLGLNSVDQLPPLAPFLPDDVEEVLDAPG</sequence>
<dbReference type="PANTHER" id="PTHR34298">
    <property type="entry name" value="SEGREGATION AND CONDENSATION PROTEIN B"/>
    <property type="match status" value="1"/>
</dbReference>
<feature type="compositionally biased region" description="Acidic residues" evidence="5">
    <location>
        <begin position="234"/>
        <end position="246"/>
    </location>
</feature>
<dbReference type="PANTHER" id="PTHR34298:SF2">
    <property type="entry name" value="SEGREGATION AND CONDENSATION PROTEIN B"/>
    <property type="match status" value="1"/>
</dbReference>
<feature type="compositionally biased region" description="Low complexity" evidence="5">
    <location>
        <begin position="59"/>
        <end position="74"/>
    </location>
</feature>
<feature type="compositionally biased region" description="Gly residues" evidence="5">
    <location>
        <begin position="325"/>
        <end position="341"/>
    </location>
</feature>
<evidence type="ECO:0000313" key="7">
    <source>
        <dbReference type="Proteomes" id="UP000598174"/>
    </source>
</evidence>
<reference evidence="6" key="1">
    <citation type="submission" date="2021-01" db="EMBL/GenBank/DDBJ databases">
        <title>Whole genome shotgun sequence of Actinoplanes ferrugineus NBRC 15555.</title>
        <authorList>
            <person name="Komaki H."/>
            <person name="Tamura T."/>
        </authorList>
    </citation>
    <scope>NUCLEOTIDE SEQUENCE</scope>
    <source>
        <strain evidence="6">NBRC 15555</strain>
    </source>
</reference>
<feature type="compositionally biased region" description="Low complexity" evidence="5">
    <location>
        <begin position="165"/>
        <end position="175"/>
    </location>
</feature>
<name>A0A919MBX7_9ACTN</name>
<feature type="compositionally biased region" description="Acidic residues" evidence="5">
    <location>
        <begin position="46"/>
        <end position="56"/>
    </location>
</feature>